<dbReference type="Pfam" id="PF10670">
    <property type="entry name" value="DUF4198"/>
    <property type="match status" value="1"/>
</dbReference>
<reference evidence="1" key="1">
    <citation type="journal article" date="2014" name="Front. Microbiol.">
        <title>High frequency of phylogenetically diverse reductive dehalogenase-homologous genes in deep subseafloor sedimentary metagenomes.</title>
        <authorList>
            <person name="Kawai M."/>
            <person name="Futagami T."/>
            <person name="Toyoda A."/>
            <person name="Takaki Y."/>
            <person name="Nishi S."/>
            <person name="Hori S."/>
            <person name="Arai W."/>
            <person name="Tsubouchi T."/>
            <person name="Morono Y."/>
            <person name="Uchiyama I."/>
            <person name="Ito T."/>
            <person name="Fujiyama A."/>
            <person name="Inagaki F."/>
            <person name="Takami H."/>
        </authorList>
    </citation>
    <scope>NUCLEOTIDE SEQUENCE</scope>
    <source>
        <strain evidence="1">Expedition CK06-06</strain>
    </source>
</reference>
<organism evidence="1">
    <name type="scientific">marine sediment metagenome</name>
    <dbReference type="NCBI Taxonomy" id="412755"/>
    <lineage>
        <taxon>unclassified sequences</taxon>
        <taxon>metagenomes</taxon>
        <taxon>ecological metagenomes</taxon>
    </lineage>
</organism>
<accession>X1IMF0</accession>
<proteinExistence type="predicted"/>
<dbReference type="EMBL" id="BARU01042321">
    <property type="protein sequence ID" value="GAH83591.1"/>
    <property type="molecule type" value="Genomic_DNA"/>
</dbReference>
<comment type="caution">
    <text evidence="1">The sequence shown here is derived from an EMBL/GenBank/DDBJ whole genome shotgun (WGS) entry which is preliminary data.</text>
</comment>
<evidence type="ECO:0000313" key="1">
    <source>
        <dbReference type="EMBL" id="GAH83591.1"/>
    </source>
</evidence>
<feature type="non-terminal residue" evidence="1">
    <location>
        <position position="1"/>
    </location>
</feature>
<protein>
    <recommendedName>
        <fullName evidence="2">DUF4198 domain-containing protein</fullName>
    </recommendedName>
</protein>
<name>X1IMF0_9ZZZZ</name>
<sequence>KMPDQFVGDPLEITSLKNPKLLKKDDIFPVKVIFDGKAIPNVDVRATYAGFSDKPNTFAFSTKTDEKGVARIKILKKGKWVVNVLHEVPYPDPEECDKYRYNYCFTFEVK</sequence>
<gene>
    <name evidence="1" type="ORF">S03H2_65052</name>
</gene>
<dbReference type="InterPro" id="IPR019613">
    <property type="entry name" value="DUF4198"/>
</dbReference>
<evidence type="ECO:0008006" key="2">
    <source>
        <dbReference type="Google" id="ProtNLM"/>
    </source>
</evidence>
<dbReference type="AlphaFoldDB" id="X1IMF0"/>